<dbReference type="RefSeq" id="WP_146653139.1">
    <property type="nucleotide sequence ID" value="NZ_CP012333.1"/>
</dbReference>
<dbReference type="STRING" id="1391654.AKJ09_08849"/>
<dbReference type="SUPFAM" id="SSF55729">
    <property type="entry name" value="Acyl-CoA N-acyltransferases (Nat)"/>
    <property type="match status" value="1"/>
</dbReference>
<dbReference type="InterPro" id="IPR000182">
    <property type="entry name" value="GNAT_dom"/>
</dbReference>
<dbReference type="KEGG" id="llu:AKJ09_08849"/>
<feature type="domain" description="N-acetyltransferase" evidence="1">
    <location>
        <begin position="6"/>
        <end position="201"/>
    </location>
</feature>
<sequence length="201" mass="22579">MSELTLHVEPFRPEHLEGFARLFEGASSSCFCRYWEFQGNKNEWLDRCAHRPLENFEEQASAVRSGEASALGLVALDASRALPDAIVGWMKLTWRSAVPKLRNLPVYRQLDLGPDATTLSVGCFLVHPAARGKGVARALLAGAEAFAREHGAQAIEGYPRRASERLYDEEVWQGPEHLFRELGYDAVHDVAPYPVYRKVIR</sequence>
<dbReference type="PROSITE" id="PS51186">
    <property type="entry name" value="GNAT"/>
    <property type="match status" value="1"/>
</dbReference>
<dbReference type="Proteomes" id="UP000064967">
    <property type="component" value="Chromosome"/>
</dbReference>
<dbReference type="EMBL" id="CP012333">
    <property type="protein sequence ID" value="AKV02186.1"/>
    <property type="molecule type" value="Genomic_DNA"/>
</dbReference>
<dbReference type="AlphaFoldDB" id="A0A0K1Q8Q3"/>
<protein>
    <submittedName>
        <fullName evidence="2">Acetyltransferase</fullName>
    </submittedName>
</protein>
<organism evidence="2 3">
    <name type="scientific">Labilithrix luteola</name>
    <dbReference type="NCBI Taxonomy" id="1391654"/>
    <lineage>
        <taxon>Bacteria</taxon>
        <taxon>Pseudomonadati</taxon>
        <taxon>Myxococcota</taxon>
        <taxon>Polyangia</taxon>
        <taxon>Polyangiales</taxon>
        <taxon>Labilitrichaceae</taxon>
        <taxon>Labilithrix</taxon>
    </lineage>
</organism>
<keyword evidence="3" id="KW-1185">Reference proteome</keyword>
<gene>
    <name evidence="2" type="ORF">AKJ09_08849</name>
</gene>
<dbReference type="CDD" id="cd04301">
    <property type="entry name" value="NAT_SF"/>
    <property type="match status" value="1"/>
</dbReference>
<dbReference type="GO" id="GO:0016747">
    <property type="term" value="F:acyltransferase activity, transferring groups other than amino-acyl groups"/>
    <property type="evidence" value="ECO:0007669"/>
    <property type="project" value="InterPro"/>
</dbReference>
<dbReference type="Gene3D" id="3.40.630.30">
    <property type="match status" value="1"/>
</dbReference>
<evidence type="ECO:0000313" key="2">
    <source>
        <dbReference type="EMBL" id="AKV02186.1"/>
    </source>
</evidence>
<evidence type="ECO:0000313" key="3">
    <source>
        <dbReference type="Proteomes" id="UP000064967"/>
    </source>
</evidence>
<accession>A0A0K1Q8Q3</accession>
<dbReference type="Pfam" id="PF00583">
    <property type="entry name" value="Acetyltransf_1"/>
    <property type="match status" value="1"/>
</dbReference>
<name>A0A0K1Q8Q3_9BACT</name>
<proteinExistence type="predicted"/>
<keyword evidence="2" id="KW-0808">Transferase</keyword>
<dbReference type="InterPro" id="IPR016181">
    <property type="entry name" value="Acyl_CoA_acyltransferase"/>
</dbReference>
<dbReference type="OrthoDB" id="8894819at2"/>
<reference evidence="2 3" key="1">
    <citation type="submission" date="2015-08" db="EMBL/GenBank/DDBJ databases">
        <authorList>
            <person name="Babu N.S."/>
            <person name="Beckwith C.J."/>
            <person name="Beseler K.G."/>
            <person name="Brison A."/>
            <person name="Carone J.V."/>
            <person name="Caskin T.P."/>
            <person name="Diamond M."/>
            <person name="Durham M.E."/>
            <person name="Foxe J.M."/>
            <person name="Go M."/>
            <person name="Henderson B.A."/>
            <person name="Jones I.B."/>
            <person name="McGettigan J.A."/>
            <person name="Micheletti S.J."/>
            <person name="Nasrallah M.E."/>
            <person name="Ortiz D."/>
            <person name="Piller C.R."/>
            <person name="Privatt S.R."/>
            <person name="Schneider S.L."/>
            <person name="Sharp S."/>
            <person name="Smith T.C."/>
            <person name="Stanton J.D."/>
            <person name="Ullery H.E."/>
            <person name="Wilson R.J."/>
            <person name="Serrano M.G."/>
            <person name="Buck G."/>
            <person name="Lee V."/>
            <person name="Wang Y."/>
            <person name="Carvalho R."/>
            <person name="Voegtly L."/>
            <person name="Shi R."/>
            <person name="Duckworth R."/>
            <person name="Johnson A."/>
            <person name="Loviza R."/>
            <person name="Walstead R."/>
            <person name="Shah Z."/>
            <person name="Kiflezghi M."/>
            <person name="Wade K."/>
            <person name="Ball S.L."/>
            <person name="Bradley K.W."/>
            <person name="Asai D.J."/>
            <person name="Bowman C.A."/>
            <person name="Russell D.A."/>
            <person name="Pope W.H."/>
            <person name="Jacobs-Sera D."/>
            <person name="Hendrix R.W."/>
            <person name="Hatfull G.F."/>
        </authorList>
    </citation>
    <scope>NUCLEOTIDE SEQUENCE [LARGE SCALE GENOMIC DNA]</scope>
    <source>
        <strain evidence="2 3">DSM 27648</strain>
    </source>
</reference>
<evidence type="ECO:0000259" key="1">
    <source>
        <dbReference type="PROSITE" id="PS51186"/>
    </source>
</evidence>